<accession>A0A2N3IG09</accession>
<organism evidence="1 2">
    <name type="scientific">Raineya orbicola</name>
    <dbReference type="NCBI Taxonomy" id="2016530"/>
    <lineage>
        <taxon>Bacteria</taxon>
        <taxon>Pseudomonadati</taxon>
        <taxon>Bacteroidota</taxon>
        <taxon>Cytophagia</taxon>
        <taxon>Cytophagales</taxon>
        <taxon>Raineyaceae</taxon>
        <taxon>Raineya</taxon>
    </lineage>
</organism>
<evidence type="ECO:0000313" key="1">
    <source>
        <dbReference type="EMBL" id="PKQ69249.1"/>
    </source>
</evidence>
<name>A0A2N3IG09_9BACT</name>
<reference evidence="1 2" key="1">
    <citation type="submission" date="2017-06" db="EMBL/GenBank/DDBJ databases">
        <title>Raineya orbicola gen. nov., sp. nov. a slightly thermophilic bacterium of the phylum Bacteroidetes and the description of Raineyaceae fam. nov.</title>
        <authorList>
            <person name="Albuquerque L."/>
            <person name="Polonia A.R.M."/>
            <person name="Barroso C."/>
            <person name="Froufe H.J.C."/>
            <person name="Lage O."/>
            <person name="Lobo-Da-Cunha A."/>
            <person name="Egas C."/>
            <person name="Da Costa M.S."/>
        </authorList>
    </citation>
    <scope>NUCLEOTIDE SEQUENCE [LARGE SCALE GENOMIC DNA]</scope>
    <source>
        <strain evidence="1 2">SPSPC-11</strain>
    </source>
</reference>
<dbReference type="SUPFAM" id="SSF158997">
    <property type="entry name" value="Trm112p-like"/>
    <property type="match status" value="1"/>
</dbReference>
<sequence>MRKSTIQKLCCPFDKADLELNIVLQDTAENILEGWLYCKQCQRSYPIVRGIPIMNPDEYREFSLEKPLFERWQKQLQGKKFENFRLIAKEN</sequence>
<dbReference type="InterPro" id="IPR005651">
    <property type="entry name" value="Trm112-like"/>
</dbReference>
<dbReference type="OrthoDB" id="678493at2"/>
<proteinExistence type="predicted"/>
<protein>
    <submittedName>
        <fullName evidence="1">Trm112p like protein</fullName>
    </submittedName>
</protein>
<gene>
    <name evidence="1" type="ORF">Rain11_1402</name>
</gene>
<dbReference type="RefSeq" id="WP_101358673.1">
    <property type="nucleotide sequence ID" value="NZ_NKXO01000020.1"/>
</dbReference>
<dbReference type="AlphaFoldDB" id="A0A2N3IG09"/>
<dbReference type="Pfam" id="PF03966">
    <property type="entry name" value="Trm112p"/>
    <property type="match status" value="1"/>
</dbReference>
<dbReference type="Gene3D" id="2.20.25.10">
    <property type="match status" value="1"/>
</dbReference>
<dbReference type="Proteomes" id="UP000233387">
    <property type="component" value="Unassembled WGS sequence"/>
</dbReference>
<dbReference type="EMBL" id="NKXO01000020">
    <property type="protein sequence ID" value="PKQ69249.1"/>
    <property type="molecule type" value="Genomic_DNA"/>
</dbReference>
<evidence type="ECO:0000313" key="2">
    <source>
        <dbReference type="Proteomes" id="UP000233387"/>
    </source>
</evidence>
<keyword evidence="2" id="KW-1185">Reference proteome</keyword>
<comment type="caution">
    <text evidence="1">The sequence shown here is derived from an EMBL/GenBank/DDBJ whole genome shotgun (WGS) entry which is preliminary data.</text>
</comment>